<dbReference type="RefSeq" id="WP_020581037.1">
    <property type="nucleotide sequence ID" value="NZ_JOJP01000001.1"/>
</dbReference>
<dbReference type="EMBL" id="JOJP01000001">
    <property type="protein sequence ID" value="KEI70397.1"/>
    <property type="molecule type" value="Genomic_DNA"/>
</dbReference>
<keyword evidence="1" id="KW-1133">Transmembrane helix</keyword>
<feature type="transmembrane region" description="Helical" evidence="1">
    <location>
        <begin position="73"/>
        <end position="98"/>
    </location>
</feature>
<feature type="transmembrane region" description="Helical" evidence="1">
    <location>
        <begin position="177"/>
        <end position="196"/>
    </location>
</feature>
<proteinExistence type="predicted"/>
<keyword evidence="1" id="KW-0472">Membrane</keyword>
<comment type="caution">
    <text evidence="2">The sequence shown here is derived from an EMBL/GenBank/DDBJ whole genome shotgun (WGS) entry which is preliminary data.</text>
</comment>
<dbReference type="Proteomes" id="UP000027997">
    <property type="component" value="Unassembled WGS sequence"/>
</dbReference>
<keyword evidence="3" id="KW-1185">Reference proteome</keyword>
<dbReference type="AlphaFoldDB" id="A0A081K8C1"/>
<protein>
    <submittedName>
        <fullName evidence="2">Uncharacterized protein</fullName>
    </submittedName>
</protein>
<evidence type="ECO:0000256" key="1">
    <source>
        <dbReference type="SAM" id="Phobius"/>
    </source>
</evidence>
<name>A0A081K8C1_9GAMM</name>
<sequence>MNQSPVLLPPAPQPPVLNDLPPVQAAAVSVSQPDGTYLKKEPFTFVERCKSLFSRVICAVETTLWHVVDAFNWAGYLAVWAMAGATFMVGMMALPIIIKSAVTGIIIMACEAIGEAVLRYYSSDQFPTDRFPVLLDRLPIEKLPVLGDFLSFRWLRHLPFQGERCDENKLTYFGSRMVVGGVYGSFLGFFTALINLSPQSILATGAVAAGIAFGLRFLMCAKVALDFMFLSNHEMNESRLYHKDNFTNRPIRDRLMGKTESSNYVPMPPPENIDTALQLLNVQWTNKEFVTKEEVYQAAEAYCNAKKAELEQGLLTKERFDREVSLARHAQEQLYRFITQRDLMAAKKRERQEKLVRLTQEQERIDRDLLGLPREGKLTLEQIEAGYRWSLAEHERHRDIDINEIDRSAARLRTGYSSAAPAA</sequence>
<feature type="transmembrane region" description="Helical" evidence="1">
    <location>
        <begin position="202"/>
        <end position="225"/>
    </location>
</feature>
<keyword evidence="1" id="KW-0812">Transmembrane</keyword>
<evidence type="ECO:0000313" key="3">
    <source>
        <dbReference type="Proteomes" id="UP000027997"/>
    </source>
</evidence>
<gene>
    <name evidence="2" type="ORF">GV64_06320</name>
</gene>
<accession>A0A081K8C1</accession>
<evidence type="ECO:0000313" key="2">
    <source>
        <dbReference type="EMBL" id="KEI70397.1"/>
    </source>
</evidence>
<organism evidence="2 3">
    <name type="scientific">Endozoicomonas elysicola</name>
    <dbReference type="NCBI Taxonomy" id="305900"/>
    <lineage>
        <taxon>Bacteria</taxon>
        <taxon>Pseudomonadati</taxon>
        <taxon>Pseudomonadota</taxon>
        <taxon>Gammaproteobacteria</taxon>
        <taxon>Oceanospirillales</taxon>
        <taxon>Endozoicomonadaceae</taxon>
        <taxon>Endozoicomonas</taxon>
    </lineage>
</organism>
<reference evidence="2 3" key="1">
    <citation type="submission" date="2014-06" db="EMBL/GenBank/DDBJ databases">
        <title>Whole Genome Sequences of Three Symbiotic Endozoicomonas Bacteria.</title>
        <authorList>
            <person name="Neave M.J."/>
            <person name="Apprill A."/>
            <person name="Voolstra C.R."/>
        </authorList>
    </citation>
    <scope>NUCLEOTIDE SEQUENCE [LARGE SCALE GENOMIC DNA]</scope>
    <source>
        <strain evidence="2 3">DSM 22380</strain>
    </source>
</reference>